<dbReference type="PANTHER" id="PTHR45228:SF9">
    <property type="entry name" value="3'3'-CGAMP-SPECIFIC PHOSPHODIESTERASE 2"/>
    <property type="match status" value="1"/>
</dbReference>
<proteinExistence type="predicted"/>
<evidence type="ECO:0000256" key="1">
    <source>
        <dbReference type="PROSITE-ProRule" id="PRU00169"/>
    </source>
</evidence>
<dbReference type="SMART" id="SM00448">
    <property type="entry name" value="REC"/>
    <property type="match status" value="1"/>
</dbReference>
<dbReference type="InterPro" id="IPR037522">
    <property type="entry name" value="HD_GYP_dom"/>
</dbReference>
<keyword evidence="1" id="KW-0597">Phosphoprotein</keyword>
<dbReference type="InterPro" id="IPR052020">
    <property type="entry name" value="Cyclic_di-GMP/3'3'-cGAMP_PDE"/>
</dbReference>
<feature type="modified residue" description="4-aspartylphosphate" evidence="1">
    <location>
        <position position="56"/>
    </location>
</feature>
<gene>
    <name evidence="5" type="ORF">SMGD1_0712</name>
</gene>
<accession>H1FWJ8</accession>
<dbReference type="GO" id="GO:0000160">
    <property type="term" value="P:phosphorelay signal transduction system"/>
    <property type="evidence" value="ECO:0007669"/>
    <property type="project" value="InterPro"/>
</dbReference>
<evidence type="ECO:0000313" key="6">
    <source>
        <dbReference type="Proteomes" id="UP000006431"/>
    </source>
</evidence>
<dbReference type="GO" id="GO:0016787">
    <property type="term" value="F:hydrolase activity"/>
    <property type="evidence" value="ECO:0007669"/>
    <property type="project" value="UniProtKB-KW"/>
</dbReference>
<evidence type="ECO:0000256" key="2">
    <source>
        <dbReference type="SAM" id="Coils"/>
    </source>
</evidence>
<dbReference type="Gene3D" id="3.40.50.2300">
    <property type="match status" value="1"/>
</dbReference>
<keyword evidence="2" id="KW-0175">Coiled coil</keyword>
<dbReference type="InterPro" id="IPR003607">
    <property type="entry name" value="HD/PDEase_dom"/>
</dbReference>
<comment type="caution">
    <text evidence="5">The sequence shown here is derived from an EMBL/GenBank/DDBJ whole genome shotgun (WGS) entry which is preliminary data.</text>
</comment>
<dbReference type="SMART" id="SM00471">
    <property type="entry name" value="HDc"/>
    <property type="match status" value="1"/>
</dbReference>
<feature type="coiled-coil region" evidence="2">
    <location>
        <begin position="118"/>
        <end position="149"/>
    </location>
</feature>
<dbReference type="PATRIC" id="fig|929558.5.peg.711"/>
<keyword evidence="5" id="KW-0378">Hydrolase</keyword>
<dbReference type="Pfam" id="PF00072">
    <property type="entry name" value="Response_reg"/>
    <property type="match status" value="1"/>
</dbReference>
<dbReference type="PANTHER" id="PTHR45228">
    <property type="entry name" value="CYCLIC DI-GMP PHOSPHODIESTERASE TM_0186-RELATED"/>
    <property type="match status" value="1"/>
</dbReference>
<dbReference type="InterPro" id="IPR001789">
    <property type="entry name" value="Sig_transdc_resp-reg_receiver"/>
</dbReference>
<dbReference type="CDD" id="cd00077">
    <property type="entry name" value="HDc"/>
    <property type="match status" value="1"/>
</dbReference>
<feature type="domain" description="HD-GYP" evidence="4">
    <location>
        <begin position="143"/>
        <end position="340"/>
    </location>
</feature>
<dbReference type="Gene3D" id="1.10.3210.10">
    <property type="entry name" value="Hypothetical protein af1432"/>
    <property type="match status" value="1"/>
</dbReference>
<dbReference type="EMBL" id="AFRZ01000001">
    <property type="protein sequence ID" value="EHP29239.1"/>
    <property type="molecule type" value="Genomic_DNA"/>
</dbReference>
<keyword evidence="6" id="KW-1185">Reference proteome</keyword>
<dbReference type="OrthoDB" id="9781223at2"/>
<dbReference type="Pfam" id="PF13487">
    <property type="entry name" value="HD_5"/>
    <property type="match status" value="1"/>
</dbReference>
<feature type="domain" description="Response regulatory" evidence="3">
    <location>
        <begin position="7"/>
        <end position="123"/>
    </location>
</feature>
<dbReference type="Proteomes" id="UP000006431">
    <property type="component" value="Unassembled WGS sequence"/>
</dbReference>
<evidence type="ECO:0000259" key="3">
    <source>
        <dbReference type="PROSITE" id="PS50110"/>
    </source>
</evidence>
<sequence>MNNSKYKVLIVDDVDENLKLVATILEKVGFETKTARDGLTALRLVKESKYDLILLDIMMPIMDGIQTCRYLKVEPTTESIPVIFLTASSDRETLTKAYSVGGVDYIKKPFFKEELLARVNLHLELKDYEKNLEKKVNDKTKEIADTQVKLMYTLGSIAEGHSKETELHVQRVAEFTHTLALLYGMDSKEAETLKNASSLHDIGKIGVTDNILHKPSSLSNEEFKVMMHHTTLGSDMLSKSELPLFKAAAIVCIQHHEKYDGSGYPKGLKGEEIHIYGRIVAIADVFDALSFKRAYKDGWTQDKVMSYIREMSGKQFDPKLIDIFFDNIDEFSKIYNLESVKTTKEVIPKRSMNKIVDWLLNNR</sequence>
<dbReference type="AlphaFoldDB" id="B6BMI2"/>
<name>B6BMI2_SULGG</name>
<dbReference type="PROSITE" id="PS50110">
    <property type="entry name" value="RESPONSE_REGULATORY"/>
    <property type="match status" value="1"/>
</dbReference>
<dbReference type="RefSeq" id="WP_008338875.1">
    <property type="nucleotide sequence ID" value="NZ_AFRZ01000001.1"/>
</dbReference>
<dbReference type="SUPFAM" id="SSF109604">
    <property type="entry name" value="HD-domain/PDEase-like"/>
    <property type="match status" value="1"/>
</dbReference>
<dbReference type="InterPro" id="IPR011006">
    <property type="entry name" value="CheY-like_superfamily"/>
</dbReference>
<dbReference type="SUPFAM" id="SSF52172">
    <property type="entry name" value="CheY-like"/>
    <property type="match status" value="1"/>
</dbReference>
<evidence type="ECO:0000313" key="5">
    <source>
        <dbReference type="EMBL" id="EHP29239.1"/>
    </source>
</evidence>
<organism evidence="5 6">
    <name type="scientific">Sulfurimonas gotlandica (strain DSM 19862 / JCM 16533 / GD1)</name>
    <dbReference type="NCBI Taxonomy" id="929558"/>
    <lineage>
        <taxon>Bacteria</taxon>
        <taxon>Pseudomonadati</taxon>
        <taxon>Campylobacterota</taxon>
        <taxon>Epsilonproteobacteria</taxon>
        <taxon>Campylobacterales</taxon>
        <taxon>Sulfurimonadaceae</taxon>
        <taxon>Sulfurimonas</taxon>
    </lineage>
</organism>
<accession>B6BMI2</accession>
<dbReference type="PROSITE" id="PS51832">
    <property type="entry name" value="HD_GYP"/>
    <property type="match status" value="1"/>
</dbReference>
<dbReference type="STRING" id="929558.SMGD1_0712"/>
<dbReference type="eggNOG" id="COG3437">
    <property type="taxonomic scope" value="Bacteria"/>
</dbReference>
<protein>
    <submittedName>
        <fullName evidence="5">Response regulator receiver modulated metal dependent phosphohydrolase</fullName>
    </submittedName>
</protein>
<reference evidence="5 6" key="1">
    <citation type="journal article" date="2012" name="Proc. Natl. Acad. Sci. U.S.A.">
        <title>Genome and physiology of a model Epsilonproteobacterium responsible for sulfide detoxification in marine oxygen depletion zones.</title>
        <authorList>
            <person name="Grote J."/>
            <person name="Schott T."/>
            <person name="Bruckner C.G."/>
            <person name="Glockner F.O."/>
            <person name="Jost G."/>
            <person name="Teeling H."/>
            <person name="Labrenz M."/>
            <person name="Jurgens K."/>
        </authorList>
    </citation>
    <scope>NUCLEOTIDE SEQUENCE [LARGE SCALE GENOMIC DNA]</scope>
    <source>
        <strain evidence="5 6">GD1</strain>
    </source>
</reference>
<dbReference type="HOGENOM" id="CLU_000445_92_10_7"/>
<evidence type="ECO:0000259" key="4">
    <source>
        <dbReference type="PROSITE" id="PS51832"/>
    </source>
</evidence>